<sequence>MKLMFYVDRNWTGFDEYTHLRITGFDGRLSWNPAESLVYDFPKQLNVLHRAASCLSCPKTIITKYAMGSPQCTDTEDQVHPVSSQTKKPLFISAKVVDIYRHAKPSRPSQQQFAFDLAPQKYKPPLDHFCDLQYRVIAKNHFHISDSFSTLKAARYAWLIILTLFFMTVGTRYIGHKASFNLHRFTEPSIVPLCESVDLCVEQADTTIKWLVLSIPGANQTELDGLVGARNTLVRIIYVHTALPVSPIELIEQVGEFTPITVRMHLQSRHQSGTVDKVSYLAPDDQQYRFLSQRSVSGCQLHFFETIIAYDAGYFIAAVQLDIQSAFDQEIQFQSQKFGQRRGKIGGHEADRASRNGRLATYDNQVDACRKRATIRANGSTIRLQLDRSSDKTNVSRRAWRNIISLKYRTTMNTARNASGGTYFPNSSNLLNSSSWFVKHNQFANDESSWERVVCKRQRQGTENALGERTVPVALCSFSDIVWRSSVRSSLRNSSGKPQFRVISTSRSVIEIKCDSKRPITFDLPPNAIVTAQPYIRTASYYNCPYKGHLLLFVPLYPFGIPGTATANGAEVRPYSEPPAMGDAPVLLEGWRLCERTMVQRNRAAIPPGCTRTPHEVFIARACHQIPKEENHQAIVNAACATVKYSSYQSFYPVGRTAMLC</sequence>
<keyword evidence="1" id="KW-0472">Membrane</keyword>
<evidence type="ECO:0000256" key="1">
    <source>
        <dbReference type="SAM" id="Phobius"/>
    </source>
</evidence>
<keyword evidence="1" id="KW-1133">Transmembrane helix</keyword>
<gene>
    <name evidence="2" type="ORF">CLF_110377</name>
</gene>
<evidence type="ECO:0000313" key="2">
    <source>
        <dbReference type="EMBL" id="GAA53498.1"/>
    </source>
</evidence>
<protein>
    <submittedName>
        <fullName evidence="2">Uncharacterized protein</fullName>
    </submittedName>
</protein>
<feature type="transmembrane region" description="Helical" evidence="1">
    <location>
        <begin position="156"/>
        <end position="175"/>
    </location>
</feature>
<accession>G7YKL6</accession>
<organism evidence="2 3">
    <name type="scientific">Clonorchis sinensis</name>
    <name type="common">Chinese liver fluke</name>
    <dbReference type="NCBI Taxonomy" id="79923"/>
    <lineage>
        <taxon>Eukaryota</taxon>
        <taxon>Metazoa</taxon>
        <taxon>Spiralia</taxon>
        <taxon>Lophotrochozoa</taxon>
        <taxon>Platyhelminthes</taxon>
        <taxon>Trematoda</taxon>
        <taxon>Digenea</taxon>
        <taxon>Opisthorchiida</taxon>
        <taxon>Opisthorchiata</taxon>
        <taxon>Opisthorchiidae</taxon>
        <taxon>Clonorchis</taxon>
    </lineage>
</organism>
<dbReference type="EMBL" id="DF143511">
    <property type="protein sequence ID" value="GAA53498.1"/>
    <property type="molecule type" value="Genomic_DNA"/>
</dbReference>
<dbReference type="Proteomes" id="UP000008909">
    <property type="component" value="Unassembled WGS sequence"/>
</dbReference>
<dbReference type="AlphaFoldDB" id="G7YKL6"/>
<reference evidence="2" key="1">
    <citation type="journal article" date="2011" name="Genome Biol.">
        <title>The draft genome of the carcinogenic human liver fluke Clonorchis sinensis.</title>
        <authorList>
            <person name="Wang X."/>
            <person name="Chen W."/>
            <person name="Huang Y."/>
            <person name="Sun J."/>
            <person name="Men J."/>
            <person name="Liu H."/>
            <person name="Luo F."/>
            <person name="Guo L."/>
            <person name="Lv X."/>
            <person name="Deng C."/>
            <person name="Zhou C."/>
            <person name="Fan Y."/>
            <person name="Li X."/>
            <person name="Huang L."/>
            <person name="Hu Y."/>
            <person name="Liang C."/>
            <person name="Hu X."/>
            <person name="Xu J."/>
            <person name="Yu X."/>
        </authorList>
    </citation>
    <scope>NUCLEOTIDE SEQUENCE [LARGE SCALE GENOMIC DNA]</scope>
    <source>
        <strain evidence="2">Henan</strain>
    </source>
</reference>
<evidence type="ECO:0000313" key="3">
    <source>
        <dbReference type="Proteomes" id="UP000008909"/>
    </source>
</evidence>
<proteinExistence type="predicted"/>
<reference key="2">
    <citation type="submission" date="2011-10" db="EMBL/GenBank/DDBJ databases">
        <title>The genome and transcriptome sequence of Clonorchis sinensis provide insights into the carcinogenic liver fluke.</title>
        <authorList>
            <person name="Wang X."/>
            <person name="Huang Y."/>
            <person name="Chen W."/>
            <person name="Liu H."/>
            <person name="Guo L."/>
            <person name="Chen Y."/>
            <person name="Luo F."/>
            <person name="Zhou W."/>
            <person name="Sun J."/>
            <person name="Mao Q."/>
            <person name="Liang P."/>
            <person name="Zhou C."/>
            <person name="Tian Y."/>
            <person name="Men J."/>
            <person name="Lv X."/>
            <person name="Huang L."/>
            <person name="Zhou J."/>
            <person name="Hu Y."/>
            <person name="Li R."/>
            <person name="Zhang F."/>
            <person name="Lei H."/>
            <person name="Li X."/>
            <person name="Hu X."/>
            <person name="Liang C."/>
            <person name="Xu J."/>
            <person name="Wu Z."/>
            <person name="Yu X."/>
        </authorList>
    </citation>
    <scope>NUCLEOTIDE SEQUENCE</scope>
    <source>
        <strain>Henan</strain>
    </source>
</reference>
<name>G7YKL6_CLOSI</name>
<keyword evidence="3" id="KW-1185">Reference proteome</keyword>
<feature type="non-terminal residue" evidence="2">
    <location>
        <position position="661"/>
    </location>
</feature>
<keyword evidence="1" id="KW-0812">Transmembrane</keyword>